<dbReference type="EMBL" id="LSRL02000029">
    <property type="protein sequence ID" value="TDG48846.1"/>
    <property type="molecule type" value="Genomic_DNA"/>
</dbReference>
<evidence type="ECO:0000313" key="9">
    <source>
        <dbReference type="EMBL" id="TDG48846.1"/>
    </source>
</evidence>
<dbReference type="InterPro" id="IPR032466">
    <property type="entry name" value="Metal_Hydrolase"/>
</dbReference>
<evidence type="ECO:0000256" key="1">
    <source>
        <dbReference type="ARBA" id="ARBA00001947"/>
    </source>
</evidence>
<evidence type="ECO:0000256" key="2">
    <source>
        <dbReference type="ARBA" id="ARBA00006676"/>
    </source>
</evidence>
<dbReference type="GO" id="GO:0009117">
    <property type="term" value="P:nucleotide metabolic process"/>
    <property type="evidence" value="ECO:0007669"/>
    <property type="project" value="UniProtKB-KW"/>
</dbReference>
<evidence type="ECO:0000256" key="5">
    <source>
        <dbReference type="ARBA" id="ARBA00022833"/>
    </source>
</evidence>
<dbReference type="Proteomes" id="UP000295192">
    <property type="component" value="Unassembled WGS sequence"/>
</dbReference>
<accession>A0A484BJ03</accession>
<reference evidence="9 10" key="1">
    <citation type="journal article" date="2019" name="J. Hered.">
        <title>An Improved Genome Assembly for Drosophila navojoa, the Basal Species in the mojavensis Cluster.</title>
        <authorList>
            <person name="Vanderlinde T."/>
            <person name="Dupim E.G."/>
            <person name="Nazario-Yepiz N.O."/>
            <person name="Carvalho A.B."/>
        </authorList>
    </citation>
    <scope>NUCLEOTIDE SEQUENCE [LARGE SCALE GENOMIC DNA]</scope>
    <source>
        <strain evidence="9">Navoj_Jal97</strain>
        <tissue evidence="9">Whole organism</tissue>
    </source>
</reference>
<dbReference type="Pfam" id="PF00962">
    <property type="entry name" value="A_deaminase"/>
    <property type="match status" value="1"/>
</dbReference>
<proteinExistence type="inferred from homology"/>
<comment type="catalytic activity">
    <reaction evidence="7">
        <text>N(6)-methyl-AMP + H2O + H(+) = IMP + methylamine</text>
        <dbReference type="Rhea" id="RHEA:16001"/>
        <dbReference type="ChEBI" id="CHEBI:15377"/>
        <dbReference type="ChEBI" id="CHEBI:15378"/>
        <dbReference type="ChEBI" id="CHEBI:58053"/>
        <dbReference type="ChEBI" id="CHEBI:59338"/>
        <dbReference type="ChEBI" id="CHEBI:144842"/>
    </reaction>
    <physiologicalReaction direction="left-to-right" evidence="7">
        <dbReference type="Rhea" id="RHEA:16002"/>
    </physiologicalReaction>
</comment>
<dbReference type="GO" id="GO:0046103">
    <property type="term" value="P:inosine biosynthetic process"/>
    <property type="evidence" value="ECO:0007669"/>
    <property type="project" value="TreeGrafter"/>
</dbReference>
<evidence type="ECO:0000256" key="3">
    <source>
        <dbReference type="ARBA" id="ARBA00022723"/>
    </source>
</evidence>
<dbReference type="STRING" id="7232.A0A484BJ03"/>
<feature type="domain" description="Adenosine deaminase" evidence="8">
    <location>
        <begin position="9"/>
        <end position="331"/>
    </location>
</feature>
<evidence type="ECO:0000256" key="4">
    <source>
        <dbReference type="ARBA" id="ARBA00022801"/>
    </source>
</evidence>
<name>A0A484BJ03_DRONA</name>
<evidence type="ECO:0000259" key="8">
    <source>
        <dbReference type="Pfam" id="PF00962"/>
    </source>
</evidence>
<comment type="caution">
    <text evidence="9">The sequence shown here is derived from an EMBL/GenBank/DDBJ whole genome shotgun (WGS) entry which is preliminary data.</text>
</comment>
<dbReference type="PANTHER" id="PTHR11409">
    <property type="entry name" value="ADENOSINE DEAMINASE"/>
    <property type="match status" value="1"/>
</dbReference>
<keyword evidence="5" id="KW-0862">Zinc</keyword>
<keyword evidence="6" id="KW-0546">Nucleotide metabolism</keyword>
<dbReference type="Gene3D" id="3.20.20.140">
    <property type="entry name" value="Metal-dependent hydrolases"/>
    <property type="match status" value="1"/>
</dbReference>
<evidence type="ECO:0000313" key="10">
    <source>
        <dbReference type="Proteomes" id="UP000295192"/>
    </source>
</evidence>
<dbReference type="OMA" id="RPQFKPY"/>
<evidence type="ECO:0000256" key="6">
    <source>
        <dbReference type="ARBA" id="ARBA00023080"/>
    </source>
</evidence>
<dbReference type="InterPro" id="IPR001365">
    <property type="entry name" value="A_deaminase_dom"/>
</dbReference>
<dbReference type="AlphaFoldDB" id="A0A484BJ03"/>
<dbReference type="InterPro" id="IPR006330">
    <property type="entry name" value="Ado/ade_deaminase"/>
</dbReference>
<comment type="cofactor">
    <cofactor evidence="1">
        <name>Zn(2+)</name>
        <dbReference type="ChEBI" id="CHEBI:29105"/>
    </cofactor>
</comment>
<keyword evidence="3" id="KW-0479">Metal-binding</keyword>
<dbReference type="GO" id="GO:0006154">
    <property type="term" value="P:adenosine catabolic process"/>
    <property type="evidence" value="ECO:0007669"/>
    <property type="project" value="TreeGrafter"/>
</dbReference>
<dbReference type="GO" id="GO:0046872">
    <property type="term" value="F:metal ion binding"/>
    <property type="evidence" value="ECO:0007669"/>
    <property type="project" value="UniProtKB-KW"/>
</dbReference>
<dbReference type="OrthoDB" id="272271at2759"/>
<comment type="similarity">
    <text evidence="2">Belongs to the metallo-dependent hydrolases superfamily. Adenosine and AMP deaminases family.</text>
</comment>
<protein>
    <recommendedName>
        <fullName evidence="8">Adenosine deaminase domain-containing protein</fullName>
    </recommendedName>
</protein>
<dbReference type="KEGG" id="dnv:108660031"/>
<dbReference type="GO" id="GO:0004000">
    <property type="term" value="F:adenosine deaminase activity"/>
    <property type="evidence" value="ECO:0007669"/>
    <property type="project" value="TreeGrafter"/>
</dbReference>
<evidence type="ECO:0000256" key="7">
    <source>
        <dbReference type="ARBA" id="ARBA00048787"/>
    </source>
</evidence>
<dbReference type="PANTHER" id="PTHR11409:SF42">
    <property type="entry name" value="ADENOSINE DEAMINASE-LIKE PROTEIN"/>
    <property type="match status" value="1"/>
</dbReference>
<dbReference type="CDD" id="cd00443">
    <property type="entry name" value="ADA_AMPD"/>
    <property type="match status" value="1"/>
</dbReference>
<keyword evidence="10" id="KW-1185">Reference proteome</keyword>
<organism evidence="9 10">
    <name type="scientific">Drosophila navojoa</name>
    <name type="common">Fruit fly</name>
    <dbReference type="NCBI Taxonomy" id="7232"/>
    <lineage>
        <taxon>Eukaryota</taxon>
        <taxon>Metazoa</taxon>
        <taxon>Ecdysozoa</taxon>
        <taxon>Arthropoda</taxon>
        <taxon>Hexapoda</taxon>
        <taxon>Insecta</taxon>
        <taxon>Pterygota</taxon>
        <taxon>Neoptera</taxon>
        <taxon>Endopterygota</taxon>
        <taxon>Diptera</taxon>
        <taxon>Brachycera</taxon>
        <taxon>Muscomorpha</taxon>
        <taxon>Ephydroidea</taxon>
        <taxon>Drosophilidae</taxon>
        <taxon>Drosophila</taxon>
    </lineage>
</organism>
<gene>
    <name evidence="9" type="ORF">AWZ03_004749</name>
</gene>
<keyword evidence="4" id="KW-0378">Hydrolase</keyword>
<sequence>MLQFLRSLPKIELHAHLNGSLNIDSIRELAAKVYGVQTKEFSTLCERFIKFEKGAKLDECFEKFGFVHELTSTKEGLEYATELVIRDFAKDNVIYVELRTTPKANANMSRRSYLETVLGVIKKKSDLYKIKVKLLPSINRAEPVSVAEETVALAVELAAIEPEIIVGIDFSGNPNQGKFKDFIPVLSKARNHGLKLAIHCAEVDNQVEIREMIRFGMSRCGHGTYLSDSGFEHMKEENIPIECCLTSNVKSGTVTNIGAHHLKQLMTTCAPKVLCTDDSGVFDTTLSNEFFLATESFGLTKSQCIALTMEAVEHAFATREEKMMLKMQIYKYTRLQNKQNEP</sequence>
<dbReference type="SUPFAM" id="SSF51556">
    <property type="entry name" value="Metallo-dependent hydrolases"/>
    <property type="match status" value="1"/>
</dbReference>